<comment type="caution">
    <text evidence="1">The sequence shown here is derived from an EMBL/GenBank/DDBJ whole genome shotgun (WGS) entry which is preliminary data.</text>
</comment>
<dbReference type="RefSeq" id="WP_211286916.1">
    <property type="nucleotide sequence ID" value="NZ_PSNX01000008.1"/>
</dbReference>
<dbReference type="AlphaFoldDB" id="A0A2S5SU14"/>
<name>A0A2S5SU14_9BURK</name>
<protein>
    <submittedName>
        <fullName evidence="1">Type VI secretion protein</fullName>
    </submittedName>
</protein>
<dbReference type="EMBL" id="PSNX01000008">
    <property type="protein sequence ID" value="PPE66212.1"/>
    <property type="molecule type" value="Genomic_DNA"/>
</dbReference>
<evidence type="ECO:0000313" key="2">
    <source>
        <dbReference type="Proteomes" id="UP000238605"/>
    </source>
</evidence>
<feature type="non-terminal residue" evidence="1">
    <location>
        <position position="1"/>
    </location>
</feature>
<evidence type="ECO:0000313" key="1">
    <source>
        <dbReference type="EMBL" id="PPE66212.1"/>
    </source>
</evidence>
<sequence>ITLQASGLTVECPGTIRVQAGSRRMVGAERVSYGLQQMPKYACVSCLLAALKSGSALASI</sequence>
<accession>A0A2S5SU14</accession>
<gene>
    <name evidence="1" type="ORF">C1704_09520</name>
</gene>
<dbReference type="Proteomes" id="UP000238605">
    <property type="component" value="Unassembled WGS sequence"/>
</dbReference>
<reference evidence="1 2" key="1">
    <citation type="submission" date="2018-02" db="EMBL/GenBank/DDBJ databases">
        <title>Reclassifiation of [Polyangium] brachysporum DSM 7029 as Guopingzhaonella breviflexa gen. nov., sp. nov., a member of the family Comamonadaceae.</title>
        <authorList>
            <person name="Tang B."/>
        </authorList>
    </citation>
    <scope>NUCLEOTIDE SEQUENCE [LARGE SCALE GENOMIC DNA]</scope>
    <source>
        <strain evidence="1 2">BCRC 80649</strain>
    </source>
</reference>
<keyword evidence="2" id="KW-1185">Reference proteome</keyword>
<proteinExistence type="predicted"/>
<organism evidence="1 2">
    <name type="scientific">Caldimonas caldifontis</name>
    <dbReference type="NCBI Taxonomy" id="1452508"/>
    <lineage>
        <taxon>Bacteria</taxon>
        <taxon>Pseudomonadati</taxon>
        <taxon>Pseudomonadota</taxon>
        <taxon>Betaproteobacteria</taxon>
        <taxon>Burkholderiales</taxon>
        <taxon>Sphaerotilaceae</taxon>
        <taxon>Caldimonas</taxon>
    </lineage>
</organism>